<accession>A0A645CMU8</accession>
<dbReference type="EMBL" id="VSSQ01028579">
    <property type="protein sequence ID" value="MPM78346.1"/>
    <property type="molecule type" value="Genomic_DNA"/>
</dbReference>
<organism evidence="1">
    <name type="scientific">bioreactor metagenome</name>
    <dbReference type="NCBI Taxonomy" id="1076179"/>
    <lineage>
        <taxon>unclassified sequences</taxon>
        <taxon>metagenomes</taxon>
        <taxon>ecological metagenomes</taxon>
    </lineage>
</organism>
<protein>
    <submittedName>
        <fullName evidence="1">Uncharacterized protein</fullName>
    </submittedName>
</protein>
<proteinExistence type="predicted"/>
<name>A0A645CMU8_9ZZZZ</name>
<evidence type="ECO:0000313" key="1">
    <source>
        <dbReference type="EMBL" id="MPM78346.1"/>
    </source>
</evidence>
<reference evidence="1" key="1">
    <citation type="submission" date="2019-08" db="EMBL/GenBank/DDBJ databases">
        <authorList>
            <person name="Kucharzyk K."/>
            <person name="Murdoch R.W."/>
            <person name="Higgins S."/>
            <person name="Loffler F."/>
        </authorList>
    </citation>
    <scope>NUCLEOTIDE SEQUENCE</scope>
</reference>
<comment type="caution">
    <text evidence="1">The sequence shown here is derived from an EMBL/GenBank/DDBJ whole genome shotgun (WGS) entry which is preliminary data.</text>
</comment>
<gene>
    <name evidence="1" type="ORF">SDC9_125357</name>
</gene>
<dbReference type="AlphaFoldDB" id="A0A645CMU8"/>
<sequence>MEFFCGEHRKSVAHPVAALMPEYADGAGTGAVILFDALIEYALK</sequence>